<dbReference type="Proteomes" id="UP001176941">
    <property type="component" value="Chromosome 12"/>
</dbReference>
<sequence length="103" mass="11065">MEYRVSNLFSGLFSVFHNVLGTMSIFTSVGGGLNEHKGSLTRTSCWKPRTPLAHLLPTGDLLGLQKEQLAGPALSLTGSTSVLLNTDCQGIIGLEKRSFKSDL</sequence>
<reference evidence="1" key="1">
    <citation type="submission" date="2023-04" db="EMBL/GenBank/DDBJ databases">
        <authorList>
            <consortium name="ELIXIR-Norway"/>
        </authorList>
    </citation>
    <scope>NUCLEOTIDE SEQUENCE [LARGE SCALE GENOMIC DNA]</scope>
</reference>
<organism evidence="1 2">
    <name type="scientific">Rangifer tarandus platyrhynchus</name>
    <name type="common">Svalbard reindeer</name>
    <dbReference type="NCBI Taxonomy" id="3082113"/>
    <lineage>
        <taxon>Eukaryota</taxon>
        <taxon>Metazoa</taxon>
        <taxon>Chordata</taxon>
        <taxon>Craniata</taxon>
        <taxon>Vertebrata</taxon>
        <taxon>Euteleostomi</taxon>
        <taxon>Mammalia</taxon>
        <taxon>Eutheria</taxon>
        <taxon>Laurasiatheria</taxon>
        <taxon>Artiodactyla</taxon>
        <taxon>Ruminantia</taxon>
        <taxon>Pecora</taxon>
        <taxon>Cervidae</taxon>
        <taxon>Odocoileinae</taxon>
        <taxon>Rangifer</taxon>
    </lineage>
</organism>
<evidence type="ECO:0000313" key="1">
    <source>
        <dbReference type="EMBL" id="CAI9154997.1"/>
    </source>
</evidence>
<keyword evidence="2" id="KW-1185">Reference proteome</keyword>
<evidence type="ECO:0000313" key="2">
    <source>
        <dbReference type="Proteomes" id="UP001176941"/>
    </source>
</evidence>
<accession>A0ABN8Y061</accession>
<gene>
    <name evidence="1" type="ORF">MRATA1EN1_LOCUS3959</name>
</gene>
<protein>
    <submittedName>
        <fullName evidence="1">Uncharacterized protein</fullName>
    </submittedName>
</protein>
<name>A0ABN8Y061_RANTA</name>
<dbReference type="EMBL" id="OX459948">
    <property type="protein sequence ID" value="CAI9154997.1"/>
    <property type="molecule type" value="Genomic_DNA"/>
</dbReference>
<proteinExistence type="predicted"/>